<evidence type="ECO:0000313" key="2">
    <source>
        <dbReference type="EMBL" id="KKP69771.1"/>
    </source>
</evidence>
<feature type="transmembrane region" description="Helical" evidence="1">
    <location>
        <begin position="38"/>
        <end position="58"/>
    </location>
</feature>
<feature type="transmembrane region" description="Helical" evidence="1">
    <location>
        <begin position="97"/>
        <end position="122"/>
    </location>
</feature>
<feature type="transmembrane region" description="Helical" evidence="1">
    <location>
        <begin position="70"/>
        <end position="91"/>
    </location>
</feature>
<name>A0A0G0C0X2_UNCC3</name>
<feature type="transmembrane region" description="Helical" evidence="1">
    <location>
        <begin position="160"/>
        <end position="182"/>
    </location>
</feature>
<keyword evidence="1" id="KW-0472">Membrane</keyword>
<comment type="caution">
    <text evidence="2">The sequence shown here is derived from an EMBL/GenBank/DDBJ whole genome shotgun (WGS) entry which is preliminary data.</text>
</comment>
<reference evidence="2 3" key="1">
    <citation type="journal article" date="2015" name="Nature">
        <title>rRNA introns, odd ribosomes, and small enigmatic genomes across a large radiation of phyla.</title>
        <authorList>
            <person name="Brown C.T."/>
            <person name="Hug L.A."/>
            <person name="Thomas B.C."/>
            <person name="Sharon I."/>
            <person name="Castelle C.J."/>
            <person name="Singh A."/>
            <person name="Wilkins M.J."/>
            <person name="Williams K.H."/>
            <person name="Banfield J.F."/>
        </authorList>
    </citation>
    <scope>NUCLEOTIDE SEQUENCE [LARGE SCALE GENOMIC DNA]</scope>
</reference>
<dbReference type="Proteomes" id="UP000034581">
    <property type="component" value="Unassembled WGS sequence"/>
</dbReference>
<proteinExistence type="predicted"/>
<dbReference type="AlphaFoldDB" id="A0A0G0C0X2"/>
<feature type="transmembrane region" description="Helical" evidence="1">
    <location>
        <begin position="194"/>
        <end position="217"/>
    </location>
</feature>
<accession>A0A0G0C0X2</accession>
<organism evidence="2 3">
    <name type="scientific">candidate division CPR3 bacterium GW2011_GWF2_35_18</name>
    <dbReference type="NCBI Taxonomy" id="1618350"/>
    <lineage>
        <taxon>Bacteria</taxon>
        <taxon>Bacteria division CPR3</taxon>
    </lineage>
</organism>
<protein>
    <submittedName>
        <fullName evidence="2">Uncharacterized protein</fullName>
    </submittedName>
</protein>
<evidence type="ECO:0000313" key="3">
    <source>
        <dbReference type="Proteomes" id="UP000034581"/>
    </source>
</evidence>
<keyword evidence="1" id="KW-1133">Transmembrane helix</keyword>
<feature type="transmembrane region" description="Helical" evidence="1">
    <location>
        <begin position="134"/>
        <end position="154"/>
    </location>
</feature>
<sequence length="252" mass="29212">MFKNKKALILSVYFIGVVIFWLYVYFLDRKNLNLNKIFYFLMELLSFFGVFYAGLIVKKWGGLNSRLGKALFLLAISFVLNFISSMVLFVFPEFYNSYPIATIILFFFMYISWTFSGLELLYFSGVKPTSLKRWRYLIISFTVVGIIATFISFFQDAEMSMIILQFVTILSDVILLAEFLTLMVNFSRIKQGTLFKAILLFCLGILVQLIGDLVFAIRGSFNLLYFGDISYLVYGLSWFILGLCPAFFPHEK</sequence>
<feature type="transmembrane region" description="Helical" evidence="1">
    <location>
        <begin position="7"/>
        <end position="26"/>
    </location>
</feature>
<dbReference type="EMBL" id="LBQB01000003">
    <property type="protein sequence ID" value="KKP69771.1"/>
    <property type="molecule type" value="Genomic_DNA"/>
</dbReference>
<feature type="transmembrane region" description="Helical" evidence="1">
    <location>
        <begin position="229"/>
        <end position="248"/>
    </location>
</feature>
<keyword evidence="1" id="KW-0812">Transmembrane</keyword>
<gene>
    <name evidence="2" type="ORF">UR67_C0003G0049</name>
</gene>
<evidence type="ECO:0000256" key="1">
    <source>
        <dbReference type="SAM" id="Phobius"/>
    </source>
</evidence>